<dbReference type="HOGENOM" id="CLU_3297543_0_0_9"/>
<dbReference type="PATRIC" id="fig|679936.5.peg.3481"/>
<dbReference type="STRING" id="679936.Sulac_3362"/>
<evidence type="ECO:0000313" key="2">
    <source>
        <dbReference type="Proteomes" id="UP000005439"/>
    </source>
</evidence>
<proteinExistence type="predicted"/>
<protein>
    <submittedName>
        <fullName evidence="1">Uncharacterized protein</fullName>
    </submittedName>
</protein>
<reference evidence="1 2" key="2">
    <citation type="journal article" date="2012" name="Stand. Genomic Sci.">
        <title>Complete genome sequence of the moderately thermophilic mineral-sulfide-oxidizing firmicute Sulfobacillus acidophilus type strain (NAL(T)).</title>
        <authorList>
            <person name="Anderson I."/>
            <person name="Chertkov O."/>
            <person name="Chen A."/>
            <person name="Saunders E."/>
            <person name="Lapidus A."/>
            <person name="Nolan M."/>
            <person name="Lucas S."/>
            <person name="Hammon N."/>
            <person name="Deshpande S."/>
            <person name="Cheng J.F."/>
            <person name="Han C."/>
            <person name="Tapia R."/>
            <person name="Goodwin L.A."/>
            <person name="Pitluck S."/>
            <person name="Liolios K."/>
            <person name="Pagani I."/>
            <person name="Ivanova N."/>
            <person name="Mikhailova N."/>
            <person name="Pati A."/>
            <person name="Palaniappan K."/>
            <person name="Land M."/>
            <person name="Pan C."/>
            <person name="Rohde M."/>
            <person name="Pukall R."/>
            <person name="Goker M."/>
            <person name="Detter J.C."/>
            <person name="Woyke T."/>
            <person name="Bristow J."/>
            <person name="Eisen J.A."/>
            <person name="Markowitz V."/>
            <person name="Hugenholtz P."/>
            <person name="Kyrpides N.C."/>
            <person name="Klenk H.P."/>
            <person name="Mavromatis K."/>
        </authorList>
    </citation>
    <scope>NUCLEOTIDE SEQUENCE [LARGE SCALE GENOMIC DNA]</scope>
    <source>
        <strain evidence="2">ATCC 700253 / DSM 10332 / NAL</strain>
    </source>
</reference>
<accession>G8TTP6</accession>
<keyword evidence="2" id="KW-1185">Reference proteome</keyword>
<gene>
    <name evidence="1" type="ordered locus">Sulac_3362</name>
</gene>
<dbReference type="KEGG" id="sap:Sulac_3362"/>
<organism evidence="1 2">
    <name type="scientific">Sulfobacillus acidophilus (strain ATCC 700253 / DSM 10332 / NAL)</name>
    <dbReference type="NCBI Taxonomy" id="679936"/>
    <lineage>
        <taxon>Bacteria</taxon>
        <taxon>Bacillati</taxon>
        <taxon>Bacillota</taxon>
        <taxon>Clostridia</taxon>
        <taxon>Eubacteriales</taxon>
        <taxon>Clostridiales Family XVII. Incertae Sedis</taxon>
        <taxon>Sulfobacillus</taxon>
    </lineage>
</organism>
<reference evidence="2" key="1">
    <citation type="submission" date="2011-12" db="EMBL/GenBank/DDBJ databases">
        <title>The complete genome of chromosome of Sulfobacillus acidophilus DSM 10332.</title>
        <authorList>
            <person name="Lucas S."/>
            <person name="Han J."/>
            <person name="Lapidus A."/>
            <person name="Bruce D."/>
            <person name="Goodwin L."/>
            <person name="Pitluck S."/>
            <person name="Peters L."/>
            <person name="Kyrpides N."/>
            <person name="Mavromatis K."/>
            <person name="Ivanova N."/>
            <person name="Mikhailova N."/>
            <person name="Chertkov O."/>
            <person name="Saunders E."/>
            <person name="Detter J.C."/>
            <person name="Tapia R."/>
            <person name="Han C."/>
            <person name="Land M."/>
            <person name="Hauser L."/>
            <person name="Markowitz V."/>
            <person name="Cheng J.-F."/>
            <person name="Hugenholtz P."/>
            <person name="Woyke T."/>
            <person name="Wu D."/>
            <person name="Pukall R."/>
            <person name="Gehrich-Schroeter G."/>
            <person name="Schneider S."/>
            <person name="Klenk H.-P."/>
            <person name="Eisen J.A."/>
        </authorList>
    </citation>
    <scope>NUCLEOTIDE SEQUENCE [LARGE SCALE GENOMIC DNA]</scope>
    <source>
        <strain evidence="2">ATCC 700253 / DSM 10332 / NAL</strain>
    </source>
</reference>
<dbReference type="AlphaFoldDB" id="G8TTP6"/>
<dbReference type="Proteomes" id="UP000005439">
    <property type="component" value="Chromosome"/>
</dbReference>
<evidence type="ECO:0000313" key="1">
    <source>
        <dbReference type="EMBL" id="AEW06805.1"/>
    </source>
</evidence>
<dbReference type="EMBL" id="CP003179">
    <property type="protein sequence ID" value="AEW06805.1"/>
    <property type="molecule type" value="Genomic_DNA"/>
</dbReference>
<name>G8TTP6_SULAD</name>
<sequence>MGRRRQIETEVEGAIVRLGPGDYRIFPRQSRHRLAASALALALVGALKDL</sequence>